<dbReference type="EMBL" id="LN998830">
    <property type="protein sequence ID" value="CUX76632.1"/>
    <property type="molecule type" value="Genomic_DNA"/>
</dbReference>
<dbReference type="NCBIfam" id="TIGR00036">
    <property type="entry name" value="dapB"/>
    <property type="match status" value="1"/>
</dbReference>
<evidence type="ECO:0000256" key="1">
    <source>
        <dbReference type="ARBA" id="ARBA00006642"/>
    </source>
</evidence>
<dbReference type="GO" id="GO:0008839">
    <property type="term" value="F:4-hydroxy-tetrahydrodipicolinate reductase"/>
    <property type="evidence" value="ECO:0007669"/>
    <property type="project" value="UniProtKB-UniRule"/>
</dbReference>
<keyword evidence="5 15" id="KW-0560">Oxidoreductase</keyword>
<dbReference type="SUPFAM" id="SSF51735">
    <property type="entry name" value="NAD(P)-binding Rossmann-fold domains"/>
    <property type="match status" value="1"/>
</dbReference>
<comment type="similarity">
    <text evidence="1">Belongs to the DapB family.</text>
</comment>
<evidence type="ECO:0000256" key="6">
    <source>
        <dbReference type="ARBA" id="ARBA00023027"/>
    </source>
</evidence>
<evidence type="ECO:0000256" key="4">
    <source>
        <dbReference type="ARBA" id="ARBA00022915"/>
    </source>
</evidence>
<keyword evidence="2" id="KW-0028">Amino-acid biosynthesis</keyword>
<evidence type="ECO:0000256" key="9">
    <source>
        <dbReference type="ARBA" id="ARBA00038983"/>
    </source>
</evidence>
<dbReference type="PIRSF" id="PIRSF000161">
    <property type="entry name" value="DHPR"/>
    <property type="match status" value="1"/>
</dbReference>
<evidence type="ECO:0000256" key="5">
    <source>
        <dbReference type="ARBA" id="ARBA00023002"/>
    </source>
</evidence>
<feature type="domain" description="Dihydrodipicolinate reductase N-terminal" evidence="13">
    <location>
        <begin position="18"/>
        <end position="130"/>
    </location>
</feature>
<evidence type="ECO:0000256" key="7">
    <source>
        <dbReference type="ARBA" id="ARBA00023154"/>
    </source>
</evidence>
<gene>
    <name evidence="15" type="primary">dapB</name>
    <name evidence="15" type="ORF">PLON_TP00179</name>
</gene>
<dbReference type="InterPro" id="IPR023940">
    <property type="entry name" value="DHDPR_bac"/>
</dbReference>
<comment type="catalytic activity">
    <reaction evidence="10">
        <text>(S)-2,3,4,5-tetrahydrodipicolinate + NADP(+) + H2O = (2S,4S)-4-hydroxy-2,3,4,5-tetrahydrodipicolinate + NADPH + H(+)</text>
        <dbReference type="Rhea" id="RHEA:35331"/>
        <dbReference type="ChEBI" id="CHEBI:15377"/>
        <dbReference type="ChEBI" id="CHEBI:15378"/>
        <dbReference type="ChEBI" id="CHEBI:16845"/>
        <dbReference type="ChEBI" id="CHEBI:57783"/>
        <dbReference type="ChEBI" id="CHEBI:58349"/>
        <dbReference type="ChEBI" id="CHEBI:67139"/>
        <dbReference type="EC" id="1.17.1.8"/>
    </reaction>
</comment>
<dbReference type="GO" id="GO:0009089">
    <property type="term" value="P:lysine biosynthetic process via diaminopimelate"/>
    <property type="evidence" value="ECO:0007669"/>
    <property type="project" value="UniProtKB-UniRule"/>
</dbReference>
<keyword evidence="16" id="KW-1185">Reference proteome</keyword>
<dbReference type="GO" id="GO:0019877">
    <property type="term" value="P:diaminopimelate biosynthetic process"/>
    <property type="evidence" value="ECO:0007669"/>
    <property type="project" value="UniProtKB-KW"/>
</dbReference>
<dbReference type="PANTHER" id="PTHR20836:SF0">
    <property type="entry name" value="4-HYDROXY-TETRAHYDRODIPICOLINATE REDUCTASE 1, CHLOROPLASTIC-RELATED"/>
    <property type="match status" value="1"/>
</dbReference>
<dbReference type="Gene3D" id="3.30.360.10">
    <property type="entry name" value="Dihydrodipicolinate Reductase, domain 2"/>
    <property type="match status" value="1"/>
</dbReference>
<dbReference type="SUPFAM" id="SSF55347">
    <property type="entry name" value="Glyceraldehyde-3-phosphate dehydrogenase-like, C-terminal domain"/>
    <property type="match status" value="1"/>
</dbReference>
<keyword evidence="4" id="KW-0220">Diaminopimelate biosynthesis</keyword>
<dbReference type="InterPro" id="IPR022663">
    <property type="entry name" value="DapB_C"/>
</dbReference>
<comment type="pathway">
    <text evidence="8">Amino-acid biosynthesis; L-lysine biosynthesis via DAP pathway; (S)-tetrahydrodipicolinate from L-aspartate: step 4/4.</text>
</comment>
<evidence type="ECO:0000313" key="16">
    <source>
        <dbReference type="Proteomes" id="UP000075244"/>
    </source>
</evidence>
<comment type="catalytic activity">
    <reaction evidence="11">
        <text>(S)-2,3,4,5-tetrahydrodipicolinate + NAD(+) + H2O = (2S,4S)-4-hydroxy-2,3,4,5-tetrahydrodipicolinate + NADH + H(+)</text>
        <dbReference type="Rhea" id="RHEA:35323"/>
        <dbReference type="ChEBI" id="CHEBI:15377"/>
        <dbReference type="ChEBI" id="CHEBI:15378"/>
        <dbReference type="ChEBI" id="CHEBI:16845"/>
        <dbReference type="ChEBI" id="CHEBI:57540"/>
        <dbReference type="ChEBI" id="CHEBI:57945"/>
        <dbReference type="ChEBI" id="CHEBI:67139"/>
        <dbReference type="EC" id="1.17.1.8"/>
    </reaction>
</comment>
<evidence type="ECO:0000256" key="12">
    <source>
        <dbReference type="NCBIfam" id="TIGR00036"/>
    </source>
</evidence>
<keyword evidence="6" id="KW-0520">NAD</keyword>
<evidence type="ECO:0000256" key="11">
    <source>
        <dbReference type="ARBA" id="ARBA00049396"/>
    </source>
</evidence>
<dbReference type="EC" id="1.17.1.8" evidence="9 12"/>
<dbReference type="InterPro" id="IPR036291">
    <property type="entry name" value="NAD(P)-bd_dom_sf"/>
</dbReference>
<dbReference type="PATRIC" id="fig|189385.5.peg.215"/>
<evidence type="ECO:0000256" key="8">
    <source>
        <dbReference type="ARBA" id="ARBA00037922"/>
    </source>
</evidence>
<name>A0A143WNH1_TREPR</name>
<dbReference type="Pfam" id="PF05173">
    <property type="entry name" value="DapB_C"/>
    <property type="match status" value="1"/>
</dbReference>
<dbReference type="Pfam" id="PF01113">
    <property type="entry name" value="DapB_N"/>
    <property type="match status" value="1"/>
</dbReference>
<evidence type="ECO:0000256" key="10">
    <source>
        <dbReference type="ARBA" id="ARBA00049080"/>
    </source>
</evidence>
<accession>A0A143WNH1</accession>
<proteinExistence type="inferred from homology"/>
<evidence type="ECO:0000259" key="14">
    <source>
        <dbReference type="Pfam" id="PF05173"/>
    </source>
</evidence>
<sequence length="254" mass="27161">MRLGQAQHSQRAQDVLLSLAGYAGRMGALIRTILGRHQHAKLVAPLAMSGECRRMAPGPCSIRACHADARTISASDAVMDFSRPRCTMLYLRCAAALRRRMVIGTTGLCQCEASYARTAAQRIGILMSANTSVGVTLFRMLCAYAARLYAGYDFGIVEVHHRNKRDVPSGTAIALRHCVESTQHGVSICSLRGGGVVGDHAVFFMGDSDVVVIEHRSTTRLHFATGAVEAAVLLCAIGNGLYDMQGVLGLSTAP</sequence>
<evidence type="ECO:0000256" key="3">
    <source>
        <dbReference type="ARBA" id="ARBA00022857"/>
    </source>
</evidence>
<keyword evidence="7" id="KW-0457">Lysine biosynthesis</keyword>
<keyword evidence="3" id="KW-0521">NADP</keyword>
<evidence type="ECO:0000256" key="2">
    <source>
        <dbReference type="ARBA" id="ARBA00022605"/>
    </source>
</evidence>
<dbReference type="Proteomes" id="UP000075244">
    <property type="component" value="Chromosome I"/>
</dbReference>
<organism evidence="15 16">
    <name type="scientific">Tremblaya princeps</name>
    <dbReference type="NCBI Taxonomy" id="189385"/>
    <lineage>
        <taxon>Bacteria</taxon>
        <taxon>Pseudomonadati</taxon>
        <taxon>Pseudomonadota</taxon>
        <taxon>Betaproteobacteria</taxon>
        <taxon>Candidatus Tremblayella</taxon>
    </lineage>
</organism>
<feature type="domain" description="Dihydrodipicolinate reductase C-terminal" evidence="14">
    <location>
        <begin position="134"/>
        <end position="248"/>
    </location>
</feature>
<dbReference type="PANTHER" id="PTHR20836">
    <property type="entry name" value="DIHYDRODIPICOLINATE REDUCTASE"/>
    <property type="match status" value="1"/>
</dbReference>
<reference evidence="16" key="1">
    <citation type="submission" date="2016-01" db="EMBL/GenBank/DDBJ databases">
        <authorList>
            <person name="Husnik F."/>
        </authorList>
    </citation>
    <scope>NUCLEOTIDE SEQUENCE [LARGE SCALE GENOMIC DNA]</scope>
</reference>
<dbReference type="Gene3D" id="3.40.50.720">
    <property type="entry name" value="NAD(P)-binding Rossmann-like Domain"/>
    <property type="match status" value="1"/>
</dbReference>
<evidence type="ECO:0000259" key="13">
    <source>
        <dbReference type="Pfam" id="PF01113"/>
    </source>
</evidence>
<dbReference type="GO" id="GO:0005829">
    <property type="term" value="C:cytosol"/>
    <property type="evidence" value="ECO:0007669"/>
    <property type="project" value="TreeGrafter"/>
</dbReference>
<dbReference type="InterPro" id="IPR000846">
    <property type="entry name" value="DapB_N"/>
</dbReference>
<protein>
    <recommendedName>
        <fullName evidence="9 12">4-hydroxy-tetrahydrodipicolinate reductase</fullName>
        <ecNumber evidence="9 12">1.17.1.8</ecNumber>
    </recommendedName>
</protein>
<dbReference type="AlphaFoldDB" id="A0A143WNH1"/>
<evidence type="ECO:0000313" key="15">
    <source>
        <dbReference type="EMBL" id="CUX76632.1"/>
    </source>
</evidence>